<accession>A0A318J902</accession>
<evidence type="ECO:0000256" key="1">
    <source>
        <dbReference type="ARBA" id="ARBA00004651"/>
    </source>
</evidence>
<name>A0A318J902_9BURK</name>
<dbReference type="RefSeq" id="WP_110255778.1">
    <property type="nucleotide sequence ID" value="NZ_QJKB01000004.1"/>
</dbReference>
<dbReference type="PANTHER" id="PTHR30086">
    <property type="entry name" value="ARGININE EXPORTER PROTEIN ARGO"/>
    <property type="match status" value="1"/>
</dbReference>
<organism evidence="8 9">
    <name type="scientific">Undibacterium pigrum</name>
    <dbReference type="NCBI Taxonomy" id="401470"/>
    <lineage>
        <taxon>Bacteria</taxon>
        <taxon>Pseudomonadati</taxon>
        <taxon>Pseudomonadota</taxon>
        <taxon>Betaproteobacteria</taxon>
        <taxon>Burkholderiales</taxon>
        <taxon>Oxalobacteraceae</taxon>
        <taxon>Undibacterium</taxon>
    </lineage>
</organism>
<keyword evidence="5 7" id="KW-1133">Transmembrane helix</keyword>
<comment type="subcellular location">
    <subcellularLocation>
        <location evidence="1">Cell membrane</location>
        <topology evidence="1">Multi-pass membrane protein</topology>
    </subcellularLocation>
</comment>
<feature type="transmembrane region" description="Helical" evidence="7">
    <location>
        <begin position="6"/>
        <end position="28"/>
    </location>
</feature>
<keyword evidence="9" id="KW-1185">Reference proteome</keyword>
<dbReference type="EMBL" id="QJKB01000004">
    <property type="protein sequence ID" value="PXX43241.1"/>
    <property type="molecule type" value="Genomic_DNA"/>
</dbReference>
<dbReference type="Proteomes" id="UP000247792">
    <property type="component" value="Unassembled WGS sequence"/>
</dbReference>
<dbReference type="InterPro" id="IPR001123">
    <property type="entry name" value="LeuE-type"/>
</dbReference>
<feature type="transmembrane region" description="Helical" evidence="7">
    <location>
        <begin position="189"/>
        <end position="208"/>
    </location>
</feature>
<evidence type="ECO:0000256" key="3">
    <source>
        <dbReference type="ARBA" id="ARBA00022475"/>
    </source>
</evidence>
<evidence type="ECO:0000256" key="5">
    <source>
        <dbReference type="ARBA" id="ARBA00022989"/>
    </source>
</evidence>
<feature type="transmembrane region" description="Helical" evidence="7">
    <location>
        <begin position="40"/>
        <end position="63"/>
    </location>
</feature>
<evidence type="ECO:0000313" key="9">
    <source>
        <dbReference type="Proteomes" id="UP000247792"/>
    </source>
</evidence>
<proteinExistence type="inferred from homology"/>
<dbReference type="PANTHER" id="PTHR30086:SF14">
    <property type="entry name" value="HOMOSERINE_HOMOSERINE LACTONE EFFLUX PROTEIN"/>
    <property type="match status" value="1"/>
</dbReference>
<reference evidence="8 9" key="1">
    <citation type="submission" date="2018-05" db="EMBL/GenBank/DDBJ databases">
        <title>Genomic Encyclopedia of Type Strains, Phase IV (KMG-IV): sequencing the most valuable type-strain genomes for metagenomic binning, comparative biology and taxonomic classification.</title>
        <authorList>
            <person name="Goeker M."/>
        </authorList>
    </citation>
    <scope>NUCLEOTIDE SEQUENCE [LARGE SCALE GENOMIC DNA]</scope>
    <source>
        <strain evidence="8 9">DSM 19792</strain>
    </source>
</reference>
<keyword evidence="4 7" id="KW-0812">Transmembrane</keyword>
<feature type="transmembrane region" description="Helical" evidence="7">
    <location>
        <begin position="148"/>
        <end position="168"/>
    </location>
</feature>
<evidence type="ECO:0000256" key="6">
    <source>
        <dbReference type="ARBA" id="ARBA00023136"/>
    </source>
</evidence>
<dbReference type="GO" id="GO:0005886">
    <property type="term" value="C:plasma membrane"/>
    <property type="evidence" value="ECO:0007669"/>
    <property type="project" value="UniProtKB-SubCell"/>
</dbReference>
<evidence type="ECO:0000313" key="8">
    <source>
        <dbReference type="EMBL" id="PXX43241.1"/>
    </source>
</evidence>
<dbReference type="AlphaFoldDB" id="A0A318J902"/>
<feature type="transmembrane region" description="Helical" evidence="7">
    <location>
        <begin position="69"/>
        <end position="88"/>
    </location>
</feature>
<protein>
    <submittedName>
        <fullName evidence="8">Threonine/homoserine/homoserine lactone efflux protein</fullName>
    </submittedName>
</protein>
<comment type="caution">
    <text evidence="8">The sequence shown here is derived from an EMBL/GenBank/DDBJ whole genome shotgun (WGS) entry which is preliminary data.</text>
</comment>
<dbReference type="GO" id="GO:0042970">
    <property type="term" value="F:homoserine transmembrane transporter activity"/>
    <property type="evidence" value="ECO:0007669"/>
    <property type="project" value="TreeGrafter"/>
</dbReference>
<evidence type="ECO:0000256" key="7">
    <source>
        <dbReference type="SAM" id="Phobius"/>
    </source>
</evidence>
<evidence type="ECO:0000256" key="4">
    <source>
        <dbReference type="ARBA" id="ARBA00022692"/>
    </source>
</evidence>
<dbReference type="Pfam" id="PF01810">
    <property type="entry name" value="LysE"/>
    <property type="match status" value="1"/>
</dbReference>
<comment type="similarity">
    <text evidence="2">Belongs to the Rht family.</text>
</comment>
<evidence type="ECO:0000256" key="2">
    <source>
        <dbReference type="ARBA" id="ARBA00007928"/>
    </source>
</evidence>
<keyword evidence="3" id="KW-1003">Cell membrane</keyword>
<gene>
    <name evidence="8" type="ORF">DFR42_104242</name>
</gene>
<sequence length="213" mass="23065">MQTQTLLAFTTIAGLSILSPGPAILLSLKNGASYGTRSVMWSALGNVSGIFCLSTTAFLGLGALLNSSAFLFAAVKIIGALYLFYIGVKQLLGKGSVLAQETSHATLSEKPTRKKLFGEAFLTASTNPKALMFFTALFPHFINPNEALAPQFFILMSIFMAMSYLTHLMYAQLAARAMHVLVKPRFVKWINRVVGAAFISFGAMLLSLRRQTA</sequence>
<dbReference type="PIRSF" id="PIRSF006324">
    <property type="entry name" value="LeuE"/>
    <property type="match status" value="1"/>
</dbReference>
<keyword evidence="6 7" id="KW-0472">Membrane</keyword>
<dbReference type="OrthoDB" id="9804822at2"/>